<dbReference type="GeneID" id="15392631"/>
<keyword evidence="5" id="KW-0249">Electron transport</keyword>
<evidence type="ECO:0000256" key="1">
    <source>
        <dbReference type="ARBA" id="ARBA00022448"/>
    </source>
</evidence>
<dbReference type="KEGG" id="ast:Asulf_00990"/>
<feature type="domain" description="4Fe-4S ferredoxin-type" evidence="8">
    <location>
        <begin position="1"/>
        <end position="27"/>
    </location>
</feature>
<sequence>MPAVVGDSCDGCGVCVDECPMGAIELEDKAVVDPEICTECGSCIDVCPNEAITME</sequence>
<keyword evidence="6" id="KW-0408">Iron</keyword>
<dbReference type="GO" id="GO:0016491">
    <property type="term" value="F:oxidoreductase activity"/>
    <property type="evidence" value="ECO:0007669"/>
    <property type="project" value="UniProtKB-ARBA"/>
</dbReference>
<evidence type="ECO:0000256" key="7">
    <source>
        <dbReference type="ARBA" id="ARBA00023014"/>
    </source>
</evidence>
<feature type="domain" description="4Fe-4S ferredoxin-type" evidence="8">
    <location>
        <begin position="28"/>
        <end position="55"/>
    </location>
</feature>
<evidence type="ECO:0000313" key="9">
    <source>
        <dbReference type="EMBL" id="AGK60994.1"/>
    </source>
</evidence>
<dbReference type="PANTHER" id="PTHR43687">
    <property type="entry name" value="ADENYLYLSULFATE REDUCTASE, BETA SUBUNIT"/>
    <property type="match status" value="1"/>
</dbReference>
<dbReference type="InterPro" id="IPR017896">
    <property type="entry name" value="4Fe4S_Fe-S-bd"/>
</dbReference>
<dbReference type="eggNOG" id="arCOG02448">
    <property type="taxonomic scope" value="Archaea"/>
</dbReference>
<accession>N0BBL9</accession>
<proteinExistence type="predicted"/>
<dbReference type="GO" id="GO:0051539">
    <property type="term" value="F:4 iron, 4 sulfur cluster binding"/>
    <property type="evidence" value="ECO:0007669"/>
    <property type="project" value="UniProtKB-KW"/>
</dbReference>
<keyword evidence="1" id="KW-0813">Transport</keyword>
<evidence type="ECO:0000256" key="2">
    <source>
        <dbReference type="ARBA" id="ARBA00022485"/>
    </source>
</evidence>
<dbReference type="EMBL" id="CP005290">
    <property type="protein sequence ID" value="AGK60994.1"/>
    <property type="molecule type" value="Genomic_DNA"/>
</dbReference>
<gene>
    <name evidence="9" type="ORF">Asulf_00990</name>
</gene>
<dbReference type="GO" id="GO:0046872">
    <property type="term" value="F:metal ion binding"/>
    <property type="evidence" value="ECO:0007669"/>
    <property type="project" value="UniProtKB-KW"/>
</dbReference>
<dbReference type="HOGENOM" id="CLU_139698_5_6_2"/>
<keyword evidence="2" id="KW-0004">4Fe-4S</keyword>
<dbReference type="AlphaFoldDB" id="N0BBL9"/>
<evidence type="ECO:0000256" key="4">
    <source>
        <dbReference type="ARBA" id="ARBA00022737"/>
    </source>
</evidence>
<dbReference type="STRING" id="387631.Asulf_00990"/>
<evidence type="ECO:0000259" key="8">
    <source>
        <dbReference type="PROSITE" id="PS51379"/>
    </source>
</evidence>
<name>N0BBL9_9EURY</name>
<dbReference type="PROSITE" id="PS51379">
    <property type="entry name" value="4FE4S_FER_2"/>
    <property type="match status" value="2"/>
</dbReference>
<dbReference type="InterPro" id="IPR017900">
    <property type="entry name" value="4Fe4S_Fe_S_CS"/>
</dbReference>
<dbReference type="InterPro" id="IPR050572">
    <property type="entry name" value="Fe-S_Ferredoxin"/>
</dbReference>
<dbReference type="Proteomes" id="UP000013307">
    <property type="component" value="Chromosome"/>
</dbReference>
<keyword evidence="10" id="KW-1185">Reference proteome</keyword>
<evidence type="ECO:0000256" key="3">
    <source>
        <dbReference type="ARBA" id="ARBA00022723"/>
    </source>
</evidence>
<organism evidence="9 10">
    <name type="scientific">Archaeoglobus sulfaticallidus PM70-1</name>
    <dbReference type="NCBI Taxonomy" id="387631"/>
    <lineage>
        <taxon>Archaea</taxon>
        <taxon>Methanobacteriati</taxon>
        <taxon>Methanobacteriota</taxon>
        <taxon>Archaeoglobi</taxon>
        <taxon>Archaeoglobales</taxon>
        <taxon>Archaeoglobaceae</taxon>
        <taxon>Archaeoglobus</taxon>
    </lineage>
</organism>
<dbReference type="PROSITE" id="PS00198">
    <property type="entry name" value="4FE4S_FER_1"/>
    <property type="match status" value="1"/>
</dbReference>
<dbReference type="RefSeq" id="WP_015590592.1">
    <property type="nucleotide sequence ID" value="NC_021169.1"/>
</dbReference>
<dbReference type="Gene3D" id="3.30.70.20">
    <property type="match status" value="1"/>
</dbReference>
<keyword evidence="7" id="KW-0411">Iron-sulfur</keyword>
<evidence type="ECO:0000256" key="6">
    <source>
        <dbReference type="ARBA" id="ARBA00023004"/>
    </source>
</evidence>
<dbReference type="OrthoDB" id="5583at2157"/>
<evidence type="ECO:0000256" key="5">
    <source>
        <dbReference type="ARBA" id="ARBA00022982"/>
    </source>
</evidence>
<protein>
    <recommendedName>
        <fullName evidence="8">4Fe-4S ferredoxin-type domain-containing protein</fullName>
    </recommendedName>
</protein>
<dbReference type="SUPFAM" id="SSF54862">
    <property type="entry name" value="4Fe-4S ferredoxins"/>
    <property type="match status" value="1"/>
</dbReference>
<keyword evidence="3" id="KW-0479">Metal-binding</keyword>
<reference evidence="9 10" key="1">
    <citation type="journal article" date="2013" name="Genome Announc.">
        <title>Complete Genome Sequence of the Thermophilic and Facultatively Chemolithoautotrophic Sulfate Reducer Archaeoglobus sulfaticallidus Strain PM70-1T.</title>
        <authorList>
            <person name="Stokke R."/>
            <person name="Hocking W.P."/>
            <person name="Steinsbu B.O."/>
            <person name="Steen I.H."/>
        </authorList>
    </citation>
    <scope>NUCLEOTIDE SEQUENCE [LARGE SCALE GENOMIC DNA]</scope>
    <source>
        <strain evidence="9">PM70-1</strain>
    </source>
</reference>
<keyword evidence="4" id="KW-0677">Repeat</keyword>
<dbReference type="Pfam" id="PF12838">
    <property type="entry name" value="Fer4_7"/>
    <property type="match status" value="1"/>
</dbReference>
<dbReference type="PANTHER" id="PTHR43687:SF6">
    <property type="entry name" value="L-ASPARTATE SEMIALDEHYDE SULFURTRANSFERASE IRON-SULFUR SUBUNIT"/>
    <property type="match status" value="1"/>
</dbReference>
<evidence type="ECO:0000313" key="10">
    <source>
        <dbReference type="Proteomes" id="UP000013307"/>
    </source>
</evidence>